<dbReference type="SMART" id="SM00331">
    <property type="entry name" value="PP2C_SIG"/>
    <property type="match status" value="1"/>
</dbReference>
<dbReference type="InterPro" id="IPR035965">
    <property type="entry name" value="PAS-like_dom_sf"/>
</dbReference>
<dbReference type="PANTHER" id="PTHR43156">
    <property type="entry name" value="STAGE II SPORULATION PROTEIN E-RELATED"/>
    <property type="match status" value="1"/>
</dbReference>
<dbReference type="PANTHER" id="PTHR43156:SF2">
    <property type="entry name" value="STAGE II SPORULATION PROTEIN E"/>
    <property type="match status" value="1"/>
</dbReference>
<feature type="domain" description="PAS" evidence="3">
    <location>
        <begin position="6"/>
        <end position="78"/>
    </location>
</feature>
<sequence>MGTDRDSAVSRQRFDVADAAPLLIDADGFVTSWTRDAERIFGYPAAEILGRSVRTLLVPEDGERIGRLAETHRALGGWSGLLTARHRDGHLVKVMVRVVPTREPAVSRDATPAAGAAPTAGATPRGGTADPARSAASTGATPTAGPAPSTEPRPTAGSPSTTGAGVRPVPGPGYSDVPRGAGTRSGAGDTGGPSRGGPQQPKPAPPPAASRHGSAAAPGTPRTPAPPPQPSTATQPPPAPPTGRPPARERGAWPAAQQPGSPSVRQAAPTPDSPHSPPSPSARLPFSPPPAPLAPPHPSASPTAPPASQWIALVSDATQAPGWDMSRNVLERMTTWSPVGIAIVDTELRFVWSNAALERFGGGQAHERVGLRLAEVQPGLDAERIEAQMRRVLETGVPVLDYEHVGRVRSAPYRETAHAMSFTRLEDDLGRPIGVYYTVIDVSERHRARTRLALLDRAGEHIGRTLDVRRTAQELADVVVPALADFVTVDLLDSVLRGAEPGPLGDGSVPLRRIAQQSVHAGVPEAVLEVGALAAYAAGSPPVRALVDGRSWSEPRLDPLSAEWAAAVPDSGRAVLGEALGLHSVMIVPVRARGITLGITTFFRRDRLDPFDAVDLGLAEELVSRAAVCVDNARRYTRERDAALVLQRSLLPRRLPEQDAAEVAVRYRPADELTGLGGDWYDVIPLSGARVALVVGEVAGHGIDGAAAMGRLRTAVRTLADLDLPPDEVLAHLDDMVAKSARQEGAEPGGGSGQTVGARCLYVVHDPVSGRCAMAAAGPFAPALVAPDGTVTFPELPAGPALGVNQQPFEALELDLPEGTVIALHTDGLLAGACRDALGRALARPEPSLERHAGRVLDSLAPARPTDDVALLLARTRRLPAHRVASWELPADPALVAEARKTTARQLGLWGLEELAFTTELVVSELVTNAIRHAAGPIRLRLVLERTLICEVFDGGATAPHLRHPRTTDEGGRGLFLISQFTQRWGTRFLPEGKVIWAEQSLADPDPLV</sequence>
<evidence type="ECO:0000259" key="3">
    <source>
        <dbReference type="PROSITE" id="PS50112"/>
    </source>
</evidence>
<dbReference type="Pfam" id="PF00989">
    <property type="entry name" value="PAS"/>
    <property type="match status" value="1"/>
</dbReference>
<dbReference type="SUPFAM" id="SSF55874">
    <property type="entry name" value="ATPase domain of HSP90 chaperone/DNA topoisomerase II/histidine kinase"/>
    <property type="match status" value="1"/>
</dbReference>
<dbReference type="RefSeq" id="WP_319217091.1">
    <property type="nucleotide sequence ID" value="NZ_JARAVY010000034.1"/>
</dbReference>
<dbReference type="Proteomes" id="UP001271723">
    <property type="component" value="Unassembled WGS sequence"/>
</dbReference>
<keyword evidence="1" id="KW-0378">Hydrolase</keyword>
<dbReference type="Gene3D" id="3.30.450.20">
    <property type="entry name" value="PAS domain"/>
    <property type="match status" value="2"/>
</dbReference>
<dbReference type="PROSITE" id="PS50112">
    <property type="entry name" value="PAS"/>
    <property type="match status" value="1"/>
</dbReference>
<gene>
    <name evidence="4" type="ORF">PV517_45050</name>
</gene>
<dbReference type="CDD" id="cd00130">
    <property type="entry name" value="PAS"/>
    <property type="match status" value="2"/>
</dbReference>
<dbReference type="InterPro" id="IPR029016">
    <property type="entry name" value="GAF-like_dom_sf"/>
</dbReference>
<organism evidence="4 5">
    <name type="scientific">Streptomyces griseiscabiei</name>
    <dbReference type="NCBI Taxonomy" id="2993540"/>
    <lineage>
        <taxon>Bacteria</taxon>
        <taxon>Bacillati</taxon>
        <taxon>Actinomycetota</taxon>
        <taxon>Actinomycetes</taxon>
        <taxon>Kitasatosporales</taxon>
        <taxon>Streptomycetaceae</taxon>
        <taxon>Streptomyces</taxon>
    </lineage>
</organism>
<dbReference type="Gene3D" id="3.30.565.10">
    <property type="entry name" value="Histidine kinase-like ATPase, C-terminal domain"/>
    <property type="match status" value="1"/>
</dbReference>
<protein>
    <submittedName>
        <fullName evidence="4">SpoIIE family protein phosphatase</fullName>
    </submittedName>
</protein>
<evidence type="ECO:0000256" key="2">
    <source>
        <dbReference type="SAM" id="MobiDB-lite"/>
    </source>
</evidence>
<dbReference type="InterPro" id="IPR001932">
    <property type="entry name" value="PPM-type_phosphatase-like_dom"/>
</dbReference>
<dbReference type="InterPro" id="IPR000014">
    <property type="entry name" value="PAS"/>
</dbReference>
<dbReference type="InterPro" id="IPR013767">
    <property type="entry name" value="PAS_fold"/>
</dbReference>
<proteinExistence type="predicted"/>
<feature type="compositionally biased region" description="Low complexity" evidence="2">
    <location>
        <begin position="108"/>
        <end position="150"/>
    </location>
</feature>
<dbReference type="SUPFAM" id="SSF55781">
    <property type="entry name" value="GAF domain-like"/>
    <property type="match status" value="1"/>
</dbReference>
<name>A0ABU4LK52_9ACTN</name>
<dbReference type="InterPro" id="IPR003594">
    <property type="entry name" value="HATPase_dom"/>
</dbReference>
<dbReference type="Gene3D" id="3.60.40.10">
    <property type="entry name" value="PPM-type phosphatase domain"/>
    <property type="match status" value="1"/>
</dbReference>
<evidence type="ECO:0000313" key="5">
    <source>
        <dbReference type="Proteomes" id="UP001271723"/>
    </source>
</evidence>
<dbReference type="SUPFAM" id="SSF55785">
    <property type="entry name" value="PYP-like sensor domain (PAS domain)"/>
    <property type="match status" value="2"/>
</dbReference>
<dbReference type="Pfam" id="PF13581">
    <property type="entry name" value="HATPase_c_2"/>
    <property type="match status" value="1"/>
</dbReference>
<dbReference type="Pfam" id="PF07228">
    <property type="entry name" value="SpoIIE"/>
    <property type="match status" value="1"/>
</dbReference>
<reference evidence="4 5" key="1">
    <citation type="journal article" date="2023" name="Microb. Genom.">
        <title>Mesoterricola silvestris gen. nov., sp. nov., Mesoterricola sediminis sp. nov., Geothrix oryzae sp. nov., Geothrix edaphica sp. nov., Geothrix rubra sp. nov., and Geothrix limicola sp. nov., six novel members of Acidobacteriota isolated from soils.</title>
        <authorList>
            <person name="Weisberg A.J."/>
            <person name="Pearce E."/>
            <person name="Kramer C.G."/>
            <person name="Chang J.H."/>
            <person name="Clarke C.R."/>
        </authorList>
    </citation>
    <scope>NUCLEOTIDE SEQUENCE [LARGE SCALE GENOMIC DNA]</scope>
    <source>
        <strain evidence="4 5">NRRL_B-2795</strain>
    </source>
</reference>
<dbReference type="EMBL" id="JARAVY010000034">
    <property type="protein sequence ID" value="MDX2915826.1"/>
    <property type="molecule type" value="Genomic_DNA"/>
</dbReference>
<keyword evidence="5" id="KW-1185">Reference proteome</keyword>
<accession>A0ABU4LK52</accession>
<feature type="compositionally biased region" description="Gly residues" evidence="2">
    <location>
        <begin position="183"/>
        <end position="195"/>
    </location>
</feature>
<dbReference type="InterPro" id="IPR036457">
    <property type="entry name" value="PPM-type-like_dom_sf"/>
</dbReference>
<dbReference type="InterPro" id="IPR013656">
    <property type="entry name" value="PAS_4"/>
</dbReference>
<evidence type="ECO:0000256" key="1">
    <source>
        <dbReference type="ARBA" id="ARBA00022801"/>
    </source>
</evidence>
<feature type="compositionally biased region" description="Pro residues" evidence="2">
    <location>
        <begin position="271"/>
        <end position="305"/>
    </location>
</feature>
<evidence type="ECO:0000313" key="4">
    <source>
        <dbReference type="EMBL" id="MDX2915826.1"/>
    </source>
</evidence>
<feature type="compositionally biased region" description="Pro residues" evidence="2">
    <location>
        <begin position="221"/>
        <end position="244"/>
    </location>
</feature>
<dbReference type="NCBIfam" id="TIGR00229">
    <property type="entry name" value="sensory_box"/>
    <property type="match status" value="2"/>
</dbReference>
<dbReference type="Pfam" id="PF08448">
    <property type="entry name" value="PAS_4"/>
    <property type="match status" value="1"/>
</dbReference>
<dbReference type="InterPro" id="IPR052016">
    <property type="entry name" value="Bact_Sigma-Reg"/>
</dbReference>
<dbReference type="CDD" id="cd16936">
    <property type="entry name" value="HATPase_RsbW-like"/>
    <property type="match status" value="1"/>
</dbReference>
<dbReference type="Gene3D" id="3.30.450.40">
    <property type="match status" value="1"/>
</dbReference>
<feature type="region of interest" description="Disordered" evidence="2">
    <location>
        <begin position="103"/>
        <end position="306"/>
    </location>
</feature>
<comment type="caution">
    <text evidence="4">The sequence shown here is derived from an EMBL/GenBank/DDBJ whole genome shotgun (WGS) entry which is preliminary data.</text>
</comment>
<dbReference type="InterPro" id="IPR036890">
    <property type="entry name" value="HATPase_C_sf"/>
</dbReference>
<dbReference type="SMART" id="SM00091">
    <property type="entry name" value="PAS"/>
    <property type="match status" value="2"/>
</dbReference>